<dbReference type="AlphaFoldDB" id="A0A5B7TR33"/>
<protein>
    <submittedName>
        <fullName evidence="1">Uncharacterized protein</fullName>
    </submittedName>
</protein>
<keyword evidence="2" id="KW-1185">Reference proteome</keyword>
<proteinExistence type="predicted"/>
<evidence type="ECO:0000313" key="1">
    <source>
        <dbReference type="EMBL" id="QCX37911.1"/>
    </source>
</evidence>
<sequence length="158" mass="18706">MEKRQSEIIKEIAQELDCGFDCYYNSKTDEIVAIPNFSQFSDEDEFKEAFSDILEKVEKHKTDFIKFETLESFESFKIMELFVEQLSDQNLKSELENTLANKKPFQNFKHKIDHSEFRQSWFEFKKNKFEKIVENQLNSGKASAQHRILCKALSRVLG</sequence>
<dbReference type="KEGG" id="fbe:FF125_05485"/>
<reference evidence="1 2" key="1">
    <citation type="submission" date="2019-05" db="EMBL/GenBank/DDBJ databases">
        <title>Algicella ahnfeltiae gen. nov., sp. nov., a novel marine bacterium of the family Flavobacteriaceae isolated from a red alga.</title>
        <authorList>
            <person name="Nedashkovskaya O.I."/>
            <person name="Kukhlevskiy A.D."/>
            <person name="Kim S.-G."/>
            <person name="Zhukova N.V."/>
            <person name="Mikhailov V.V."/>
        </authorList>
    </citation>
    <scope>NUCLEOTIDE SEQUENCE [LARGE SCALE GENOMIC DNA]</scope>
    <source>
        <strain evidence="1 2">10Alg115</strain>
    </source>
</reference>
<dbReference type="Pfam" id="PF03682">
    <property type="entry name" value="UPF0158"/>
    <property type="match status" value="1"/>
</dbReference>
<dbReference type="Proteomes" id="UP000306229">
    <property type="component" value="Chromosome"/>
</dbReference>
<name>A0A5B7TR33_9FLAO</name>
<dbReference type="OrthoDB" id="961309at2"/>
<evidence type="ECO:0000313" key="2">
    <source>
        <dbReference type="Proteomes" id="UP000306229"/>
    </source>
</evidence>
<dbReference type="EMBL" id="CP040749">
    <property type="protein sequence ID" value="QCX37911.1"/>
    <property type="molecule type" value="Genomic_DNA"/>
</dbReference>
<dbReference type="InterPro" id="IPR005361">
    <property type="entry name" value="UPF0158"/>
</dbReference>
<accession>A0A5B7TR33</accession>
<organism evidence="1 2">
    <name type="scientific">Aureibaculum algae</name>
    <dbReference type="NCBI Taxonomy" id="2584122"/>
    <lineage>
        <taxon>Bacteria</taxon>
        <taxon>Pseudomonadati</taxon>
        <taxon>Bacteroidota</taxon>
        <taxon>Flavobacteriia</taxon>
        <taxon>Flavobacteriales</taxon>
        <taxon>Flavobacteriaceae</taxon>
        <taxon>Aureibaculum</taxon>
    </lineage>
</organism>
<gene>
    <name evidence="1" type="ORF">FF125_05485</name>
</gene>
<dbReference type="RefSeq" id="WP_138948833.1">
    <property type="nucleotide sequence ID" value="NZ_CP040749.1"/>
</dbReference>